<dbReference type="PANTHER" id="PTHR30399">
    <property type="entry name" value="UNCHARACTERIZED PROTEIN YGJP"/>
    <property type="match status" value="1"/>
</dbReference>
<dbReference type="Pfam" id="PF01863">
    <property type="entry name" value="YgjP-like"/>
    <property type="match status" value="2"/>
</dbReference>
<protein>
    <submittedName>
        <fullName evidence="2">M48 family metallopeptidase</fullName>
    </submittedName>
</protein>
<gene>
    <name evidence="2" type="ORF">FYJ37_05565</name>
</gene>
<dbReference type="GeneID" id="62695580"/>
<evidence type="ECO:0000259" key="1">
    <source>
        <dbReference type="Pfam" id="PF01863"/>
    </source>
</evidence>
<dbReference type="RefSeq" id="WP_004607942.1">
    <property type="nucleotide sequence ID" value="NZ_AP025569.1"/>
</dbReference>
<dbReference type="Gene3D" id="3.30.2010.10">
    <property type="entry name" value="Metalloproteases ('zincins'), catalytic domain"/>
    <property type="match status" value="1"/>
</dbReference>
<comment type="caution">
    <text evidence="2">The sequence shown here is derived from an EMBL/GenBank/DDBJ whole genome shotgun (WGS) entry which is preliminary data.</text>
</comment>
<feature type="domain" description="YgjP-like metallopeptidase" evidence="1">
    <location>
        <begin position="23"/>
        <end position="69"/>
    </location>
</feature>
<dbReference type="Proteomes" id="UP000462363">
    <property type="component" value="Unassembled WGS sequence"/>
</dbReference>
<feature type="domain" description="YgjP-like metallopeptidase" evidence="1">
    <location>
        <begin position="72"/>
        <end position="180"/>
    </location>
</feature>
<name>A0A844F8G6_CLOSV</name>
<dbReference type="InterPro" id="IPR053136">
    <property type="entry name" value="UTP_pyrophosphatase-like"/>
</dbReference>
<proteinExistence type="predicted"/>
<dbReference type="InterPro" id="IPR002725">
    <property type="entry name" value="YgjP-like_metallopeptidase"/>
</dbReference>
<dbReference type="CDD" id="cd07344">
    <property type="entry name" value="M48_yhfN_like"/>
    <property type="match status" value="1"/>
</dbReference>
<evidence type="ECO:0000313" key="3">
    <source>
        <dbReference type="Proteomes" id="UP000462363"/>
    </source>
</evidence>
<dbReference type="EMBL" id="VUMB01000009">
    <property type="protein sequence ID" value="MSS39827.1"/>
    <property type="molecule type" value="Genomic_DNA"/>
</dbReference>
<dbReference type="PANTHER" id="PTHR30399:SF1">
    <property type="entry name" value="UTP PYROPHOSPHATASE"/>
    <property type="match status" value="1"/>
</dbReference>
<organism evidence="2 3">
    <name type="scientific">Clostridium scindens (strain JCM 10418 / VPI 12708)</name>
    <dbReference type="NCBI Taxonomy" id="29347"/>
    <lineage>
        <taxon>Bacteria</taxon>
        <taxon>Bacillati</taxon>
        <taxon>Bacillota</taxon>
        <taxon>Clostridia</taxon>
        <taxon>Lachnospirales</taxon>
        <taxon>Lachnospiraceae</taxon>
    </lineage>
</organism>
<dbReference type="AlphaFoldDB" id="A0A844F8G6"/>
<reference evidence="2 3" key="1">
    <citation type="submission" date="2019-08" db="EMBL/GenBank/DDBJ databases">
        <title>In-depth cultivation of the pig gut microbiome towards novel bacterial diversity and tailored functional studies.</title>
        <authorList>
            <person name="Wylensek D."/>
            <person name="Hitch T.C.A."/>
            <person name="Clavel T."/>
        </authorList>
    </citation>
    <scope>NUCLEOTIDE SEQUENCE [LARGE SCALE GENOMIC DNA]</scope>
    <source>
        <strain evidence="2 3">BL-389-WT-3D</strain>
    </source>
</reference>
<sequence length="182" mass="21540">MSKIIYVNNIPVTIEYRKVKNINLYIKPPDAQVLITAPPHASERRIRDFAKGKAQWIEKSRKRMLDSLEGRAEETSRSITDAQLGRLVDKVEEYARIWEPVMGVNATNWTFRYMKTRWGSCTVNTGRIRINTRLAFYPDECLEYIVVHELCHLIEPSHNKRFHAYMTKFLPDWKIRKKKLCQ</sequence>
<accession>A0A844F8G6</accession>
<evidence type="ECO:0000313" key="2">
    <source>
        <dbReference type="EMBL" id="MSS39827.1"/>
    </source>
</evidence>